<name>A0AAN9KRS2_CANGL</name>
<dbReference type="Proteomes" id="UP001367508">
    <property type="component" value="Unassembled WGS sequence"/>
</dbReference>
<sequence length="127" mass="14221">MNSLAPYQGLFGVPTSMKSYVACVDHCREQRFKQGKNASMEQVLYRLYRYPAIGARSNGPRNLVVQPVLEDLAGVPKGDSLFSRSGNRRRQLAINRRAQHDRQPDALRSSRTNLEGVTSSMHASCII</sequence>
<protein>
    <submittedName>
        <fullName evidence="2">Uncharacterized protein</fullName>
    </submittedName>
</protein>
<accession>A0AAN9KRS2</accession>
<dbReference type="EMBL" id="JAYMYQ010000007">
    <property type="protein sequence ID" value="KAK7321187.1"/>
    <property type="molecule type" value="Genomic_DNA"/>
</dbReference>
<reference evidence="2 3" key="1">
    <citation type="submission" date="2024-01" db="EMBL/GenBank/DDBJ databases">
        <title>The genomes of 5 underutilized Papilionoideae crops provide insights into root nodulation and disease resistanc.</title>
        <authorList>
            <person name="Jiang F."/>
        </authorList>
    </citation>
    <scope>NUCLEOTIDE SEQUENCE [LARGE SCALE GENOMIC DNA]</scope>
    <source>
        <strain evidence="2">LVBAO_FW01</strain>
        <tissue evidence="2">Leaves</tissue>
    </source>
</reference>
<dbReference type="AlphaFoldDB" id="A0AAN9KRS2"/>
<feature type="compositionally biased region" description="Polar residues" evidence="1">
    <location>
        <begin position="109"/>
        <end position="127"/>
    </location>
</feature>
<evidence type="ECO:0000256" key="1">
    <source>
        <dbReference type="SAM" id="MobiDB-lite"/>
    </source>
</evidence>
<evidence type="ECO:0000313" key="3">
    <source>
        <dbReference type="Proteomes" id="UP001367508"/>
    </source>
</evidence>
<feature type="region of interest" description="Disordered" evidence="1">
    <location>
        <begin position="79"/>
        <end position="127"/>
    </location>
</feature>
<gene>
    <name evidence="2" type="ORF">VNO77_31562</name>
</gene>
<comment type="caution">
    <text evidence="2">The sequence shown here is derived from an EMBL/GenBank/DDBJ whole genome shotgun (WGS) entry which is preliminary data.</text>
</comment>
<evidence type="ECO:0000313" key="2">
    <source>
        <dbReference type="EMBL" id="KAK7321187.1"/>
    </source>
</evidence>
<keyword evidence="3" id="KW-1185">Reference proteome</keyword>
<proteinExistence type="predicted"/>
<organism evidence="2 3">
    <name type="scientific">Canavalia gladiata</name>
    <name type="common">Sword bean</name>
    <name type="synonym">Dolichos gladiatus</name>
    <dbReference type="NCBI Taxonomy" id="3824"/>
    <lineage>
        <taxon>Eukaryota</taxon>
        <taxon>Viridiplantae</taxon>
        <taxon>Streptophyta</taxon>
        <taxon>Embryophyta</taxon>
        <taxon>Tracheophyta</taxon>
        <taxon>Spermatophyta</taxon>
        <taxon>Magnoliopsida</taxon>
        <taxon>eudicotyledons</taxon>
        <taxon>Gunneridae</taxon>
        <taxon>Pentapetalae</taxon>
        <taxon>rosids</taxon>
        <taxon>fabids</taxon>
        <taxon>Fabales</taxon>
        <taxon>Fabaceae</taxon>
        <taxon>Papilionoideae</taxon>
        <taxon>50 kb inversion clade</taxon>
        <taxon>NPAAA clade</taxon>
        <taxon>indigoferoid/millettioid clade</taxon>
        <taxon>Phaseoleae</taxon>
        <taxon>Canavalia</taxon>
    </lineage>
</organism>